<keyword evidence="1" id="KW-1133">Transmembrane helix</keyword>
<dbReference type="RefSeq" id="WP_163916900.1">
    <property type="nucleotide sequence ID" value="NZ_AP022593.1"/>
</dbReference>
<dbReference type="AlphaFoldDB" id="A0A7I7RR65"/>
<name>A0A7I7RR65_9MYCO</name>
<evidence type="ECO:0000313" key="2">
    <source>
        <dbReference type="EMBL" id="BBY47044.1"/>
    </source>
</evidence>
<dbReference type="Proteomes" id="UP000467428">
    <property type="component" value="Chromosome"/>
</dbReference>
<keyword evidence="3" id="KW-1185">Reference proteome</keyword>
<evidence type="ECO:0000256" key="1">
    <source>
        <dbReference type="SAM" id="Phobius"/>
    </source>
</evidence>
<gene>
    <name evidence="2" type="ORF">MARA_05120</name>
</gene>
<keyword evidence="1" id="KW-0472">Membrane</keyword>
<reference evidence="2 3" key="1">
    <citation type="journal article" date="2019" name="Emerg. Microbes Infect.">
        <title>Comprehensive subspecies identification of 175 nontuberculous mycobacteria species based on 7547 genomic profiles.</title>
        <authorList>
            <person name="Matsumoto Y."/>
            <person name="Kinjo T."/>
            <person name="Motooka D."/>
            <person name="Nabeya D."/>
            <person name="Jung N."/>
            <person name="Uechi K."/>
            <person name="Horii T."/>
            <person name="Iida T."/>
            <person name="Fujita J."/>
            <person name="Nakamura S."/>
        </authorList>
    </citation>
    <scope>NUCLEOTIDE SEQUENCE [LARGE SCALE GENOMIC DNA]</scope>
    <source>
        <strain evidence="2 3">JCM 18538</strain>
    </source>
</reference>
<evidence type="ECO:0000313" key="3">
    <source>
        <dbReference type="Proteomes" id="UP000467428"/>
    </source>
</evidence>
<feature type="transmembrane region" description="Helical" evidence="1">
    <location>
        <begin position="20"/>
        <end position="42"/>
    </location>
</feature>
<geneLocation type="plasmid" evidence="3">
    <name>pjcm18538 dna</name>
</geneLocation>
<proteinExistence type="predicted"/>
<accession>A0A7I7RR65</accession>
<organism evidence="2 3">
    <name type="scientific">Mycolicibacterium arabiense</name>
    <dbReference type="NCBI Taxonomy" id="1286181"/>
    <lineage>
        <taxon>Bacteria</taxon>
        <taxon>Bacillati</taxon>
        <taxon>Actinomycetota</taxon>
        <taxon>Actinomycetes</taxon>
        <taxon>Mycobacteriales</taxon>
        <taxon>Mycobacteriaceae</taxon>
        <taxon>Mycolicibacterium</taxon>
    </lineage>
</organism>
<sequence>MRRSTTFAGTEFNDSGFISLWRAALGLLLVVELAAAITLLAWPAASPPTPVAPPPQPAAARTVQVIPMGPVAAGLADRIRGDFDGAADAVTRFWGDDWRRDVVIVATGSDEQFATLGGGGTGPGSDIAAVTTSERIVFAPGAAGMSDSSLRIVLTHELFHYAARPATANDAPRWLTEGVADFVGRPATPRRPDRADVAELGSLPTDADLDAVGHARSVAYDRAWWFSRFVADRYGTDVLRELYVAACRPGHPDTDTAIRETLGADVPVVLADWRRWLDG</sequence>
<protein>
    <submittedName>
        <fullName evidence="2">Peptidase</fullName>
    </submittedName>
</protein>
<keyword evidence="1" id="KW-0812">Transmembrane</keyword>
<dbReference type="EMBL" id="AP022593">
    <property type="protein sequence ID" value="BBY47044.1"/>
    <property type="molecule type" value="Genomic_DNA"/>
</dbReference>
<dbReference type="KEGG" id="marz:MARA_05120"/>